<feature type="compositionally biased region" description="Basic residues" evidence="1">
    <location>
        <begin position="622"/>
        <end position="642"/>
    </location>
</feature>
<feature type="compositionally biased region" description="Acidic residues" evidence="1">
    <location>
        <begin position="490"/>
        <end position="499"/>
    </location>
</feature>
<name>A0A7J6RSR9_PEROL</name>
<feature type="compositionally biased region" description="Basic and acidic residues" evidence="1">
    <location>
        <begin position="575"/>
        <end position="593"/>
    </location>
</feature>
<dbReference type="EMBL" id="JABANM010019858">
    <property type="protein sequence ID" value="KAF4723794.1"/>
    <property type="molecule type" value="Genomic_DNA"/>
</dbReference>
<evidence type="ECO:0000256" key="1">
    <source>
        <dbReference type="SAM" id="MobiDB-lite"/>
    </source>
</evidence>
<feature type="compositionally biased region" description="Acidic residues" evidence="1">
    <location>
        <begin position="603"/>
        <end position="617"/>
    </location>
</feature>
<accession>A0A7J6RSR9</accession>
<feature type="compositionally biased region" description="Pro residues" evidence="1">
    <location>
        <begin position="555"/>
        <end position="569"/>
    </location>
</feature>
<sequence length="673" mass="74013">GEVNGYPVYFISKYANNDEKKGTPSPPEREGGDHPHFSISAAVYNNVNTTSASSSRCIVYDTKIHARKPGLSMVWNLEHSTPASSIIINNNQQQQGETISQQSLLALGKPPEVLSPRSTLTLYDDDDGTRSAAVGLLEIPQQCLSRLQGDGKQREVEEVEGHMPTVLVALYDMNDMPLRRGLWRYDITHNPTHHAEDDSGHSHKNDYHHHHGDDDDGVVVSGNIWMYWIDISHVKFVSNTADYCIYTLTNTQDHLPGGKGKMEEKLLKLNPHPRCRIQQEYTPFSGDGPTTSSIPSLASFTSLRYIPITSSLPLLVMHHQGLWEVTSTVEQRKKMSNKKTSRNIAFPAVSPPQRTPIGFYTIINHHGGGGARSSYITPSSSSSAAASVNILANGGAIIDIQDQPKLHLPFGAIHHNNAPALFVGKGRADILYDPITLNIIMDYQGITNLPTSTNTYILTVSESISLMGGEGSASPYDHIRLRHGTHPTGEVEDNEIDDSSVERRMADSSSPGRRRRRTATQSTPYTSVDDTIYESMDAQQMLDSSVKTKDEEIHPPPPPAAAPGPPLPYSPANLGKEKGLLQQDDESRKEEGKAAAATAEASSDGEEVVSGEGDDDYEGLKKGKKQKKGKKDGKKDERKKKKKNEDKEKEKSNGGFLGIKRWTTKSKNKENGR</sequence>
<evidence type="ECO:0000313" key="2">
    <source>
        <dbReference type="EMBL" id="KAF4723794.1"/>
    </source>
</evidence>
<feature type="region of interest" description="Disordered" evidence="1">
    <location>
        <begin position="542"/>
        <end position="673"/>
    </location>
</feature>
<protein>
    <submittedName>
        <fullName evidence="2">Uncharacterized protein</fullName>
    </submittedName>
</protein>
<feature type="non-terminal residue" evidence="2">
    <location>
        <position position="673"/>
    </location>
</feature>
<feature type="region of interest" description="Disordered" evidence="1">
    <location>
        <begin position="477"/>
        <end position="530"/>
    </location>
</feature>
<organism evidence="2 3">
    <name type="scientific">Perkinsus olseni</name>
    <name type="common">Perkinsus atlanticus</name>
    <dbReference type="NCBI Taxonomy" id="32597"/>
    <lineage>
        <taxon>Eukaryota</taxon>
        <taxon>Sar</taxon>
        <taxon>Alveolata</taxon>
        <taxon>Perkinsozoa</taxon>
        <taxon>Perkinsea</taxon>
        <taxon>Perkinsida</taxon>
        <taxon>Perkinsidae</taxon>
        <taxon>Perkinsus</taxon>
    </lineage>
</organism>
<dbReference type="Proteomes" id="UP000574390">
    <property type="component" value="Unassembled WGS sequence"/>
</dbReference>
<evidence type="ECO:0000313" key="3">
    <source>
        <dbReference type="Proteomes" id="UP000574390"/>
    </source>
</evidence>
<reference evidence="2 3" key="1">
    <citation type="submission" date="2020-04" db="EMBL/GenBank/DDBJ databases">
        <title>Perkinsus olseni comparative genomics.</title>
        <authorList>
            <person name="Bogema D.R."/>
        </authorList>
    </citation>
    <scope>NUCLEOTIDE SEQUENCE [LARGE SCALE GENOMIC DNA]</scope>
    <source>
        <strain evidence="2">ATCC PRA-205</strain>
    </source>
</reference>
<proteinExistence type="predicted"/>
<feature type="compositionally biased region" description="Polar residues" evidence="1">
    <location>
        <begin position="519"/>
        <end position="529"/>
    </location>
</feature>
<comment type="caution">
    <text evidence="2">The sequence shown here is derived from an EMBL/GenBank/DDBJ whole genome shotgun (WGS) entry which is preliminary data.</text>
</comment>
<dbReference type="AlphaFoldDB" id="A0A7J6RSR9"/>
<feature type="compositionally biased region" description="Basic and acidic residues" evidence="1">
    <location>
        <begin position="643"/>
        <end position="652"/>
    </location>
</feature>
<gene>
    <name evidence="2" type="ORF">FOZ62_023482</name>
</gene>
<feature type="region of interest" description="Disordered" evidence="1">
    <location>
        <begin position="16"/>
        <end position="35"/>
    </location>
</feature>